<dbReference type="Pfam" id="PF02602">
    <property type="entry name" value="HEM4"/>
    <property type="match status" value="1"/>
</dbReference>
<dbReference type="Proteomes" id="UP001497453">
    <property type="component" value="Chromosome 7"/>
</dbReference>
<dbReference type="CDD" id="cd06578">
    <property type="entry name" value="HemD"/>
    <property type="match status" value="1"/>
</dbReference>
<evidence type="ECO:0000313" key="2">
    <source>
        <dbReference type="EMBL" id="CAL1713761.1"/>
    </source>
</evidence>
<dbReference type="InterPro" id="IPR003754">
    <property type="entry name" value="4pyrrol_synth_uPrphyn_synth"/>
</dbReference>
<evidence type="ECO:0000313" key="3">
    <source>
        <dbReference type="Proteomes" id="UP001497453"/>
    </source>
</evidence>
<dbReference type="EMBL" id="OZ037950">
    <property type="protein sequence ID" value="CAL1713761.1"/>
    <property type="molecule type" value="Genomic_DNA"/>
</dbReference>
<name>A0ABP1E160_9APHY</name>
<organism evidence="2 3">
    <name type="scientific">Somion occarium</name>
    <dbReference type="NCBI Taxonomy" id="3059160"/>
    <lineage>
        <taxon>Eukaryota</taxon>
        <taxon>Fungi</taxon>
        <taxon>Dikarya</taxon>
        <taxon>Basidiomycota</taxon>
        <taxon>Agaricomycotina</taxon>
        <taxon>Agaricomycetes</taxon>
        <taxon>Polyporales</taxon>
        <taxon>Cerrenaceae</taxon>
        <taxon>Somion</taxon>
    </lineage>
</organism>
<proteinExistence type="predicted"/>
<sequence>MANVLLLRAASQDAPDKYEAAFRAQGYHPVSIPVLETCPVNTSELRRIISRGPVSERLSGVILTSARAVEVWKDVIEDLVRDGEDPGDADWSRTPFYVVGEATATTLLDVSDAFPGSPYAPRNICGGAQSGTSEKLAHHILHHHPLEGPRPTFLYLTGDKNRDTLPSILNAGGVDLKPLQVYETRGSSTFAHDLRTTLEGLPLASNQWWIVHFAPSSANFVTPMIREHFTLPSIDSADQGAGNVRIAAIGPTTSTFLTDTLKLRVDAVASKPSPEALLDAIQKA</sequence>
<dbReference type="PANTHER" id="PTHR12390:SF0">
    <property type="entry name" value="UROPORPHYRINOGEN-III SYNTHASE"/>
    <property type="match status" value="1"/>
</dbReference>
<evidence type="ECO:0000259" key="1">
    <source>
        <dbReference type="Pfam" id="PF02602"/>
    </source>
</evidence>
<dbReference type="InterPro" id="IPR039793">
    <property type="entry name" value="UROS/Hem4"/>
</dbReference>
<dbReference type="SUPFAM" id="SSF69618">
    <property type="entry name" value="HemD-like"/>
    <property type="match status" value="1"/>
</dbReference>
<protein>
    <recommendedName>
        <fullName evidence="1">Tetrapyrrole biosynthesis uroporphyrinogen III synthase domain-containing protein</fullName>
    </recommendedName>
</protein>
<dbReference type="Gene3D" id="3.40.50.10090">
    <property type="match status" value="2"/>
</dbReference>
<reference evidence="3" key="1">
    <citation type="submission" date="2024-04" db="EMBL/GenBank/DDBJ databases">
        <authorList>
            <person name="Shaw F."/>
            <person name="Minotto A."/>
        </authorList>
    </citation>
    <scope>NUCLEOTIDE SEQUENCE [LARGE SCALE GENOMIC DNA]</scope>
</reference>
<dbReference type="InterPro" id="IPR036108">
    <property type="entry name" value="4pyrrol_syn_uPrphyn_synt_sf"/>
</dbReference>
<feature type="domain" description="Tetrapyrrole biosynthesis uroporphyrinogen III synthase" evidence="1">
    <location>
        <begin position="16"/>
        <end position="278"/>
    </location>
</feature>
<keyword evidence="3" id="KW-1185">Reference proteome</keyword>
<accession>A0ABP1E160</accession>
<dbReference type="PANTHER" id="PTHR12390">
    <property type="entry name" value="UROPORPHYRINOGEN III SYNTHASE"/>
    <property type="match status" value="1"/>
</dbReference>
<gene>
    <name evidence="2" type="ORF">GFSPODELE1_LOCUS9463</name>
</gene>